<keyword evidence="3" id="KW-0614">Plasmid</keyword>
<dbReference type="GO" id="GO:0016812">
    <property type="term" value="F:hydrolase activity, acting on carbon-nitrogen (but not peptide) bonds, in cyclic amides"/>
    <property type="evidence" value="ECO:0007669"/>
    <property type="project" value="TreeGrafter"/>
</dbReference>
<dbReference type="PANTHER" id="PTHR11647">
    <property type="entry name" value="HYDRANTOINASE/DIHYDROPYRIMIDINASE FAMILY MEMBER"/>
    <property type="match status" value="1"/>
</dbReference>
<accession>C1D448</accession>
<dbReference type="InterPro" id="IPR050378">
    <property type="entry name" value="Metallo-dep_Hydrolases_sf"/>
</dbReference>
<dbReference type="GO" id="GO:0005829">
    <property type="term" value="C:cytosol"/>
    <property type="evidence" value="ECO:0007669"/>
    <property type="project" value="TreeGrafter"/>
</dbReference>
<dbReference type="SUPFAM" id="SSF51338">
    <property type="entry name" value="Composite domain of metallo-dependent hydrolases"/>
    <property type="match status" value="1"/>
</dbReference>
<evidence type="ECO:0000259" key="2">
    <source>
        <dbReference type="Pfam" id="PF07969"/>
    </source>
</evidence>
<dbReference type="SUPFAM" id="SSF51556">
    <property type="entry name" value="Metallo-dependent hydrolases"/>
    <property type="match status" value="1"/>
</dbReference>
<protein>
    <submittedName>
        <fullName evidence="3">Putative N-acyl-D-amino-acid deacylase</fullName>
    </submittedName>
</protein>
<geneLocation type="plasmid" evidence="4">
    <name>pDeide3</name>
</geneLocation>
<keyword evidence="4" id="KW-1185">Reference proteome</keyword>
<dbReference type="PANTHER" id="PTHR11647:SF1">
    <property type="entry name" value="COLLAPSIN RESPONSE MEDIATOR PROTEIN"/>
    <property type="match status" value="1"/>
</dbReference>
<evidence type="ECO:0000313" key="4">
    <source>
        <dbReference type="Proteomes" id="UP000002208"/>
    </source>
</evidence>
<dbReference type="InterPro" id="IPR013108">
    <property type="entry name" value="Amidohydro_3"/>
</dbReference>
<gene>
    <name evidence="3" type="ordered locus">Deide_3p00232</name>
</gene>
<dbReference type="AlphaFoldDB" id="C1D448"/>
<dbReference type="CDD" id="cd01297">
    <property type="entry name" value="D-aminoacylase"/>
    <property type="match status" value="1"/>
</dbReference>
<dbReference type="InterPro" id="IPR032466">
    <property type="entry name" value="Metal_Hydrolase"/>
</dbReference>
<dbReference type="Proteomes" id="UP000002208">
    <property type="component" value="Plasmid 3"/>
</dbReference>
<dbReference type="Pfam" id="PF07969">
    <property type="entry name" value="Amidohydro_3"/>
    <property type="match status" value="1"/>
</dbReference>
<dbReference type="EMBL" id="CP001117">
    <property type="protein sequence ID" value="ACO47929.2"/>
    <property type="molecule type" value="Genomic_DNA"/>
</dbReference>
<dbReference type="Gene3D" id="3.20.20.140">
    <property type="entry name" value="Metal-dependent hydrolases"/>
    <property type="match status" value="2"/>
</dbReference>
<feature type="domain" description="Amidohydrolase 3" evidence="2">
    <location>
        <begin position="412"/>
        <end position="521"/>
    </location>
</feature>
<proteinExistence type="predicted"/>
<feature type="compositionally biased region" description="Basic residues" evidence="1">
    <location>
        <begin position="531"/>
        <end position="543"/>
    </location>
</feature>
<reference evidence="3 4" key="1">
    <citation type="journal article" date="2009" name="PLoS Genet.">
        <title>Alliance of proteomics and genomics to unravel the specificities of Sahara bacterium Deinococcus deserti.</title>
        <authorList>
            <person name="de Groot A."/>
            <person name="Dulermo R."/>
            <person name="Ortet P."/>
            <person name="Blanchard L."/>
            <person name="Guerin P."/>
            <person name="Fernandez B."/>
            <person name="Vacherie B."/>
            <person name="Dossat C."/>
            <person name="Jolivet E."/>
            <person name="Siguier P."/>
            <person name="Chandler M."/>
            <person name="Barakat M."/>
            <person name="Dedieu A."/>
            <person name="Barbe V."/>
            <person name="Heulin T."/>
            <person name="Sommer S."/>
            <person name="Achouak W."/>
            <person name="Armengaud J."/>
        </authorList>
    </citation>
    <scope>NUCLEOTIDE SEQUENCE [LARGE SCALE GENOMIC DNA]</scope>
    <source>
        <strain evidence="4">DSM 17065 / CIP 109153 / LMG 22923 / VCD115</strain>
        <plasmid evidence="4">pDeide3</plasmid>
    </source>
</reference>
<dbReference type="RefSeq" id="WP_041227996.1">
    <property type="nucleotide sequence ID" value="NC_012528.1"/>
</dbReference>
<dbReference type="InterPro" id="IPR011059">
    <property type="entry name" value="Metal-dep_hydrolase_composite"/>
</dbReference>
<organism evidence="3 4">
    <name type="scientific">Deinococcus deserti (strain DSM 17065 / CIP 109153 / LMG 22923 / VCD115)</name>
    <dbReference type="NCBI Taxonomy" id="546414"/>
    <lineage>
        <taxon>Bacteria</taxon>
        <taxon>Thermotogati</taxon>
        <taxon>Deinococcota</taxon>
        <taxon>Deinococci</taxon>
        <taxon>Deinococcales</taxon>
        <taxon>Deinococcaceae</taxon>
        <taxon>Deinococcus</taxon>
    </lineage>
</organism>
<evidence type="ECO:0000256" key="1">
    <source>
        <dbReference type="SAM" id="MobiDB-lite"/>
    </source>
</evidence>
<sequence>MCAFVIKGGVLIDGTGASRFPADLRMDDHRITQIALPGAADETAAEVIQADGLVVAPGFIDVMSHSVSTLLEDGRSVSKITQGITTEIMGEGWTPAPVWGANTEPFRLHGCPGGEKSWENRARNWTRFGDWMSAQEGVGASVNFGSFLGGTTVRLCVRGHAAGPSTPEELDSMRRIVRESMEDGAFGLATALEYPPGSFADTDELTVLCGEVARYGGIYSTHLRAEDDSILEALDEALEICHRSGARLHLYHLKAAGRSSWPKMAQLLQRINGIRTLGTEVYADMYLYTSAGTGLSSVLPPWASTDDRLKDRLADPRERAQIYQAVQTPDGTWEPLGSLNGPASVTPLGLRLPNHLQFNGQSLVKISEALGLDWIDTAIELILKEPGRIFTAFDLMSEDNIERQLLEPWVMPGSDAQGFDPSRSSRDALGLHPRACGNFARFLGYYVRDRGLMSLEEGVRRMTSLPARHLRLAGRGELRTGAFADVVVFDPHEIRDRATFLEPGHLSEGVHHVWVNGQPVVRAGLTTGARPGRRLHGGSKVRKPSADRI</sequence>
<dbReference type="Gene3D" id="3.30.1490.130">
    <property type="entry name" value="D-aminoacylase. Domain 3"/>
    <property type="match status" value="1"/>
</dbReference>
<dbReference type="HOGENOM" id="CLU_016107_2_1_0"/>
<dbReference type="KEGG" id="ddr:Deide_3p00232"/>
<evidence type="ECO:0000313" key="3">
    <source>
        <dbReference type="EMBL" id="ACO47929.2"/>
    </source>
</evidence>
<dbReference type="GO" id="GO:0016811">
    <property type="term" value="F:hydrolase activity, acting on carbon-nitrogen (but not peptide) bonds, in linear amides"/>
    <property type="evidence" value="ECO:0007669"/>
    <property type="project" value="InterPro"/>
</dbReference>
<feature type="region of interest" description="Disordered" evidence="1">
    <location>
        <begin position="525"/>
        <end position="549"/>
    </location>
</feature>
<dbReference type="Gene3D" id="2.30.40.10">
    <property type="entry name" value="Urease, subunit C, domain 1"/>
    <property type="match status" value="1"/>
</dbReference>
<name>C1D448_DEIDV</name>
<dbReference type="InterPro" id="IPR023100">
    <property type="entry name" value="D-aminoacylase_insert_dom_sf"/>
</dbReference>